<dbReference type="SUPFAM" id="SSF51735">
    <property type="entry name" value="NAD(P)-binding Rossmann-fold domains"/>
    <property type="match status" value="1"/>
</dbReference>
<dbReference type="PRINTS" id="PR00081">
    <property type="entry name" value="GDHRDH"/>
</dbReference>
<proteinExistence type="inferred from homology"/>
<organism evidence="3 4">
    <name type="scientific">Hyphodiscus hymeniophilus</name>
    <dbReference type="NCBI Taxonomy" id="353542"/>
    <lineage>
        <taxon>Eukaryota</taxon>
        <taxon>Fungi</taxon>
        <taxon>Dikarya</taxon>
        <taxon>Ascomycota</taxon>
        <taxon>Pezizomycotina</taxon>
        <taxon>Leotiomycetes</taxon>
        <taxon>Helotiales</taxon>
        <taxon>Hyphodiscaceae</taxon>
        <taxon>Hyphodiscus</taxon>
    </lineage>
</organism>
<keyword evidence="4" id="KW-1185">Reference proteome</keyword>
<dbReference type="OrthoDB" id="5840532at2759"/>
<evidence type="ECO:0000313" key="3">
    <source>
        <dbReference type="EMBL" id="KAG0649885.1"/>
    </source>
</evidence>
<dbReference type="Pfam" id="PF00106">
    <property type="entry name" value="adh_short"/>
    <property type="match status" value="1"/>
</dbReference>
<protein>
    <submittedName>
        <fullName evidence="3">2,5-dichloro-2,5-cyclohexadiene-1,4-diol dehydrogenase</fullName>
    </submittedName>
</protein>
<comment type="similarity">
    <text evidence="1">Belongs to the short-chain dehydrogenases/reductases (SDR) family.</text>
</comment>
<evidence type="ECO:0000256" key="2">
    <source>
        <dbReference type="ARBA" id="ARBA00023002"/>
    </source>
</evidence>
<reference evidence="3" key="1">
    <citation type="submission" date="2019-07" db="EMBL/GenBank/DDBJ databases">
        <title>Hyphodiscus hymeniophilus genome sequencing and assembly.</title>
        <authorList>
            <person name="Kramer G."/>
            <person name="Nodwell J."/>
        </authorList>
    </citation>
    <scope>NUCLEOTIDE SEQUENCE</scope>
    <source>
        <strain evidence="3">ATCC 34498</strain>
    </source>
</reference>
<sequence length="301" mass="32176">MPEFPPDRQFLHHPDALLPRAGSGIGLAVVQRLVADGIRKISLVDLVEDRLSDAVSSLSIIDESTECLKIRCDCSSEEAVEDAVAETVKTFGRIDFCFNAAGMSGQGGAIAGMEAKGLDAVLGLNLRGVWLCERAEIKQMMKQDLREVASGDLGLMLINSTGLRLQTRGSIVNAGSLASHVAIPTLTPYVMSKHGSVLTLKANKGLPTDESLAVLGLTKADALDYGKHGIRINCVCPGWIKTKMTEQLFDTPVGDALVARAPMNRWGLPEEVAYSVSFLLSDRASFVNGTDLAVDGGYRTC</sequence>
<dbReference type="PANTHER" id="PTHR24321:SF12">
    <property type="entry name" value="SHORT-CHAIN DEHYDROGENASE_REDUCTASE FAMILY, PUTATIVE (AFU_ORTHOLOGUE AFUA_5G14340)-RELATED"/>
    <property type="match status" value="1"/>
</dbReference>
<evidence type="ECO:0000313" key="4">
    <source>
        <dbReference type="Proteomes" id="UP000785200"/>
    </source>
</evidence>
<dbReference type="InterPro" id="IPR036291">
    <property type="entry name" value="NAD(P)-bd_dom_sf"/>
</dbReference>
<accession>A0A9P6VLP5</accession>
<dbReference type="CDD" id="cd05233">
    <property type="entry name" value="SDR_c"/>
    <property type="match status" value="1"/>
</dbReference>
<gene>
    <name evidence="3" type="ORF">D0Z07_3679</name>
</gene>
<dbReference type="GO" id="GO:0016491">
    <property type="term" value="F:oxidoreductase activity"/>
    <property type="evidence" value="ECO:0007669"/>
    <property type="project" value="UniProtKB-KW"/>
</dbReference>
<dbReference type="InterPro" id="IPR002347">
    <property type="entry name" value="SDR_fam"/>
</dbReference>
<keyword evidence="2" id="KW-0560">Oxidoreductase</keyword>
<dbReference type="PANTHER" id="PTHR24321">
    <property type="entry name" value="DEHYDROGENASES, SHORT CHAIN"/>
    <property type="match status" value="1"/>
</dbReference>
<comment type="caution">
    <text evidence="3">The sequence shown here is derived from an EMBL/GenBank/DDBJ whole genome shotgun (WGS) entry which is preliminary data.</text>
</comment>
<dbReference type="Proteomes" id="UP000785200">
    <property type="component" value="Unassembled WGS sequence"/>
</dbReference>
<name>A0A9P6VLP5_9HELO</name>
<dbReference type="EMBL" id="VNKQ01000007">
    <property type="protein sequence ID" value="KAG0649885.1"/>
    <property type="molecule type" value="Genomic_DNA"/>
</dbReference>
<dbReference type="AlphaFoldDB" id="A0A9P6VLP5"/>
<dbReference type="Gene3D" id="3.40.50.720">
    <property type="entry name" value="NAD(P)-binding Rossmann-like Domain"/>
    <property type="match status" value="1"/>
</dbReference>
<dbReference type="Pfam" id="PF13561">
    <property type="entry name" value="adh_short_C2"/>
    <property type="match status" value="1"/>
</dbReference>
<evidence type="ECO:0000256" key="1">
    <source>
        <dbReference type="ARBA" id="ARBA00006484"/>
    </source>
</evidence>